<feature type="chain" id="PRO_5045585418" description="Lipase" evidence="3">
    <location>
        <begin position="24"/>
        <end position="854"/>
    </location>
</feature>
<evidence type="ECO:0000256" key="3">
    <source>
        <dbReference type="SAM" id="SignalP"/>
    </source>
</evidence>
<sequence length="854" mass="89710">MLRLVHAKRVLFPLVASVTTILASSAGCDWVAQVDHVSVGDKSDGGDSGPGAPTARFNVPAGSATAPEFLQVPFPSDVYLANGRVAAVQGIDKVLAPAGANFIAHDLTANNGFSRIALAVFYVDDPSKSKDDVIGAADIDKKSLPGDETACAADASSVFLIDLQETDPAKARVPCRAMFRVDKNGSRPVVAVGPARGVVLKEGRTYAAVLTSRVKTTAGTKIAASADFDRIRKGDRSGPIAGLYGEKYDKVKAALGSALGADEIVALAPYTTQAMSDELFKLREAIDTTPVPKLKWDAADLLPMGKAKFGVGGVTAGFTADLDAYFGPATAKHPFPPGTDDDPSTHQVVRAHNQIAAIGTAVFDAVSFLQTKAEGYRSPDHATFVRKANGELDLTVPSATRKIWATFVVPKAAAPADGYPTVILQHGLGGSRDYIFALANVFAAKGILTVAIDSVTFGARSADPALQVDKNSDYWLNRDDKPGPPKVPGTHATYEGPDGIADLVNGGRAGATDLFGSLINIGALRDQMRQAALDTVQLVRVLQDDENRVLKELKPTLGTEDPKIDKTKIAFVGNSLGGIQGAMAAAIEPSIKQWVLNVAGGGLITELATHSPRIYDSLKKAAIGNFGLVSDKVSEGHPLATLLQTIADAGDPLSYADALVTNPRSIKGVRIPPRNILQVEVIYDELVPNEANEALARAGGWHLGTPNVGSNAGVLDIKDLAKRAGAVPFGEGIKPTGGFFQNTPIDGTTAVLLQMSPSQHGTNLESAGTRRAFQAPYARFDTGDPFPVVENTTHTYDFATPSTYELQGIVAGFLLSGFAGSPKVAPFTTFAPKRDVDADGKPDNEDPDPNDPKK</sequence>
<dbReference type="PANTHER" id="PTHR22946">
    <property type="entry name" value="DIENELACTONE HYDROLASE DOMAIN-CONTAINING PROTEIN-RELATED"/>
    <property type="match status" value="1"/>
</dbReference>
<feature type="compositionally biased region" description="Basic and acidic residues" evidence="2">
    <location>
        <begin position="832"/>
        <end position="854"/>
    </location>
</feature>
<dbReference type="PANTHER" id="PTHR22946:SF9">
    <property type="entry name" value="POLYKETIDE TRANSFERASE AF380"/>
    <property type="match status" value="1"/>
</dbReference>
<dbReference type="InterPro" id="IPR050261">
    <property type="entry name" value="FrsA_esterase"/>
</dbReference>
<reference evidence="4 5" key="1">
    <citation type="submission" date="2021-12" db="EMBL/GenBank/DDBJ databases">
        <title>Discovery of the Pendulisporaceae a myxobacterial family with distinct sporulation behavior and unique specialized metabolism.</title>
        <authorList>
            <person name="Garcia R."/>
            <person name="Popoff A."/>
            <person name="Bader C.D."/>
            <person name="Loehr J."/>
            <person name="Walesch S."/>
            <person name="Walt C."/>
            <person name="Boldt J."/>
            <person name="Bunk B."/>
            <person name="Haeckl F.J.F.P.J."/>
            <person name="Gunesch A.P."/>
            <person name="Birkelbach J."/>
            <person name="Nuebel U."/>
            <person name="Pietschmann T."/>
            <person name="Bach T."/>
            <person name="Mueller R."/>
        </authorList>
    </citation>
    <scope>NUCLEOTIDE SEQUENCE [LARGE SCALE GENOMIC DNA]</scope>
    <source>
        <strain evidence="4 5">MSr11954</strain>
    </source>
</reference>
<name>A0ABZ2MC01_9BACT</name>
<proteinExistence type="predicted"/>
<accession>A0ABZ2MC01</accession>
<dbReference type="RefSeq" id="WP_394829643.1">
    <property type="nucleotide sequence ID" value="NZ_CP089984.1"/>
</dbReference>
<evidence type="ECO:0008006" key="6">
    <source>
        <dbReference type="Google" id="ProtNLM"/>
    </source>
</evidence>
<dbReference type="SUPFAM" id="SSF53474">
    <property type="entry name" value="alpha/beta-Hydrolases"/>
    <property type="match status" value="1"/>
</dbReference>
<dbReference type="PROSITE" id="PS51257">
    <property type="entry name" value="PROKAR_LIPOPROTEIN"/>
    <property type="match status" value="1"/>
</dbReference>
<keyword evidence="5" id="KW-1185">Reference proteome</keyword>
<gene>
    <name evidence="4" type="ORF">LZC94_22810</name>
</gene>
<dbReference type="Proteomes" id="UP001370348">
    <property type="component" value="Chromosome"/>
</dbReference>
<evidence type="ECO:0000313" key="5">
    <source>
        <dbReference type="Proteomes" id="UP001370348"/>
    </source>
</evidence>
<evidence type="ECO:0000313" key="4">
    <source>
        <dbReference type="EMBL" id="WXB20043.1"/>
    </source>
</evidence>
<protein>
    <recommendedName>
        <fullName evidence="6">Lipase</fullName>
    </recommendedName>
</protein>
<evidence type="ECO:0000256" key="2">
    <source>
        <dbReference type="SAM" id="MobiDB-lite"/>
    </source>
</evidence>
<dbReference type="InterPro" id="IPR029058">
    <property type="entry name" value="AB_hydrolase_fold"/>
</dbReference>
<keyword evidence="1" id="KW-0378">Hydrolase</keyword>
<organism evidence="4 5">
    <name type="scientific">Pendulispora albinea</name>
    <dbReference type="NCBI Taxonomy" id="2741071"/>
    <lineage>
        <taxon>Bacteria</taxon>
        <taxon>Pseudomonadati</taxon>
        <taxon>Myxococcota</taxon>
        <taxon>Myxococcia</taxon>
        <taxon>Myxococcales</taxon>
        <taxon>Sorangiineae</taxon>
        <taxon>Pendulisporaceae</taxon>
        <taxon>Pendulispora</taxon>
    </lineage>
</organism>
<dbReference type="Gene3D" id="3.40.50.1820">
    <property type="entry name" value="alpha/beta hydrolase"/>
    <property type="match status" value="1"/>
</dbReference>
<feature type="signal peptide" evidence="3">
    <location>
        <begin position="1"/>
        <end position="23"/>
    </location>
</feature>
<keyword evidence="3" id="KW-0732">Signal</keyword>
<feature type="region of interest" description="Disordered" evidence="2">
    <location>
        <begin position="830"/>
        <end position="854"/>
    </location>
</feature>
<dbReference type="EMBL" id="CP089984">
    <property type="protein sequence ID" value="WXB20043.1"/>
    <property type="molecule type" value="Genomic_DNA"/>
</dbReference>
<evidence type="ECO:0000256" key="1">
    <source>
        <dbReference type="ARBA" id="ARBA00022801"/>
    </source>
</evidence>